<protein>
    <submittedName>
        <fullName evidence="1">Uncharacterized protein</fullName>
    </submittedName>
</protein>
<keyword evidence="2" id="KW-1185">Reference proteome</keyword>
<comment type="caution">
    <text evidence="1">The sequence shown here is derived from an EMBL/GenBank/DDBJ whole genome shotgun (WGS) entry which is preliminary data.</text>
</comment>
<sequence>MELPTVLTCNTMDEIMQQAELSLPRLFENYQAADAEKRRVYAMAEQAADDDIGAAEVACYAAHDTAEAVADAILAWPARSPIEFAIKARVLLARGSDPVDLFHYRPEDLARFLREVCSFAG</sequence>
<evidence type="ECO:0000313" key="2">
    <source>
        <dbReference type="Proteomes" id="UP000289946"/>
    </source>
</evidence>
<dbReference type="EMBL" id="RDRA01000011">
    <property type="protein sequence ID" value="RXG93028.1"/>
    <property type="molecule type" value="Genomic_DNA"/>
</dbReference>
<organism evidence="1 2">
    <name type="scientific">Bradyrhizobium zhanjiangense</name>
    <dbReference type="NCBI Taxonomy" id="1325107"/>
    <lineage>
        <taxon>Bacteria</taxon>
        <taxon>Pseudomonadati</taxon>
        <taxon>Pseudomonadota</taxon>
        <taxon>Alphaproteobacteria</taxon>
        <taxon>Hyphomicrobiales</taxon>
        <taxon>Nitrobacteraceae</taxon>
        <taxon>Bradyrhizobium</taxon>
    </lineage>
</organism>
<accession>A0ABY0DIA8</accession>
<gene>
    <name evidence="1" type="ORF">EAS62_20235</name>
</gene>
<name>A0ABY0DIA8_9BRAD</name>
<reference evidence="1 2" key="1">
    <citation type="submission" date="2018-10" db="EMBL/GenBank/DDBJ databases">
        <title>Bradyrhizobium sp. nov., isolated from effective nodules of peanut in China.</title>
        <authorList>
            <person name="Li Y."/>
        </authorList>
    </citation>
    <scope>NUCLEOTIDE SEQUENCE [LARGE SCALE GENOMIC DNA]</scope>
    <source>
        <strain evidence="1 2">CCBAU 51781</strain>
    </source>
</reference>
<evidence type="ECO:0000313" key="1">
    <source>
        <dbReference type="EMBL" id="RXG93028.1"/>
    </source>
</evidence>
<proteinExistence type="predicted"/>
<dbReference type="Proteomes" id="UP000289946">
    <property type="component" value="Unassembled WGS sequence"/>
</dbReference>